<evidence type="ECO:0000313" key="4">
    <source>
        <dbReference type="Proteomes" id="UP001381693"/>
    </source>
</evidence>
<feature type="coiled-coil region" evidence="1">
    <location>
        <begin position="269"/>
        <end position="324"/>
    </location>
</feature>
<feature type="coiled-coil region" evidence="1">
    <location>
        <begin position="215"/>
        <end position="242"/>
    </location>
</feature>
<reference evidence="3 4" key="1">
    <citation type="submission" date="2023-11" db="EMBL/GenBank/DDBJ databases">
        <title>Halocaridina rubra genome assembly.</title>
        <authorList>
            <person name="Smith C."/>
        </authorList>
    </citation>
    <scope>NUCLEOTIDE SEQUENCE [LARGE SCALE GENOMIC DNA]</scope>
    <source>
        <strain evidence="3">EP-1</strain>
        <tissue evidence="3">Whole</tissue>
    </source>
</reference>
<gene>
    <name evidence="3" type="ORF">SK128_011908</name>
</gene>
<proteinExistence type="predicted"/>
<evidence type="ECO:0000256" key="2">
    <source>
        <dbReference type="SAM" id="MobiDB-lite"/>
    </source>
</evidence>
<feature type="compositionally biased region" description="Polar residues" evidence="2">
    <location>
        <begin position="1"/>
        <end position="12"/>
    </location>
</feature>
<dbReference type="PANTHER" id="PTHR28594:SF1">
    <property type="entry name" value="ATR-INTERACTING PROTEIN"/>
    <property type="match status" value="1"/>
</dbReference>
<evidence type="ECO:0000313" key="3">
    <source>
        <dbReference type="EMBL" id="KAK7076862.1"/>
    </source>
</evidence>
<evidence type="ECO:0008006" key="5">
    <source>
        <dbReference type="Google" id="ProtNLM"/>
    </source>
</evidence>
<dbReference type="InterPro" id="IPR033349">
    <property type="entry name" value="ATRIP"/>
</dbReference>
<sequence length="737" mass="82809">MNSRPGISSFPSMTAFMGENPSKRKRIVEPPISKPSTSSGVTEVEMEDEVWEELDDTAVDEIFTLATQMTAQVPYDNVNETKEDHSTDYFMDKNSNVHGNSKTSAQNNKSSLDDIPSTSASDFHNSHVFRNHVKNKSASVSVNRSLKNNAYSSRFNDFAALQSSPSKLSPIPRSHSSGKVYNSIPMKGSAMSGNSQGMSVVKDQLNSVSHNKEAVSKTENDLSKLSEELQVKQGEIALLRAELRRREVALEAERLDRCTAIDAAEKRGREKAAALVLEAETKVKEYDRKVEKLQGEIHFKNREVQELETQCRRLEKQVQDQCLSQLSEKRCPTKRSPIKPSSTFKERFDFSGRITNSKSVEIQTEKHAEERRQTHKLSVSCPRGKISGSRQMTYLFSLDKKNSCSASESHSSKWTLDDHWSNLFSRIGGSYPNEYIQVQILSYSIECLEESHILLTSLKTDAVQPSVSGLTTVAEKYEGRVVPALSVIKTLTLLSRESDLEKALLAVCSHLPVLSIKEVTVSNRIWPLVLQAIKHLARVTPSQLDRAVCQSLLQSLEEACCHVTSSAELAHLLRALEALVHHKYFLSSLCTGEGNCFVSKLFSVIRRVQEEYIAYILQDCLAAIVYASPEWLYSECYCSAKMLATYLTKLHVTLELAASKNKEKQSECNKLLLSAIRLLHCWSNCDDLWWEKVAHLPHYTAVMGAVIDRAKDIGIDRPTVDLLCDLYEFDEKIFEGF</sequence>
<feature type="region of interest" description="Disordered" evidence="2">
    <location>
        <begin position="1"/>
        <end position="45"/>
    </location>
</feature>
<name>A0AAN8X5C5_HALRR</name>
<feature type="region of interest" description="Disordered" evidence="2">
    <location>
        <begin position="88"/>
        <end position="119"/>
    </location>
</feature>
<accession>A0AAN8X5C5</accession>
<protein>
    <recommendedName>
        <fullName evidence="5">ATR-interacting protein</fullName>
    </recommendedName>
</protein>
<dbReference type="EMBL" id="JAXCGZ010009529">
    <property type="protein sequence ID" value="KAK7076862.1"/>
    <property type="molecule type" value="Genomic_DNA"/>
</dbReference>
<dbReference type="AlphaFoldDB" id="A0AAN8X5C5"/>
<dbReference type="Proteomes" id="UP001381693">
    <property type="component" value="Unassembled WGS sequence"/>
</dbReference>
<keyword evidence="1" id="KW-0175">Coiled coil</keyword>
<dbReference type="GO" id="GO:0006281">
    <property type="term" value="P:DNA repair"/>
    <property type="evidence" value="ECO:0007669"/>
    <property type="project" value="TreeGrafter"/>
</dbReference>
<evidence type="ECO:0000256" key="1">
    <source>
        <dbReference type="SAM" id="Coils"/>
    </source>
</evidence>
<feature type="compositionally biased region" description="Polar residues" evidence="2">
    <location>
        <begin position="93"/>
        <end position="119"/>
    </location>
</feature>
<comment type="caution">
    <text evidence="3">The sequence shown here is derived from an EMBL/GenBank/DDBJ whole genome shotgun (WGS) entry which is preliminary data.</text>
</comment>
<dbReference type="PANTHER" id="PTHR28594">
    <property type="entry name" value="ATR-INTERACTING PROTEIN"/>
    <property type="match status" value="1"/>
</dbReference>
<organism evidence="3 4">
    <name type="scientific">Halocaridina rubra</name>
    <name type="common">Hawaiian red shrimp</name>
    <dbReference type="NCBI Taxonomy" id="373956"/>
    <lineage>
        <taxon>Eukaryota</taxon>
        <taxon>Metazoa</taxon>
        <taxon>Ecdysozoa</taxon>
        <taxon>Arthropoda</taxon>
        <taxon>Crustacea</taxon>
        <taxon>Multicrustacea</taxon>
        <taxon>Malacostraca</taxon>
        <taxon>Eumalacostraca</taxon>
        <taxon>Eucarida</taxon>
        <taxon>Decapoda</taxon>
        <taxon>Pleocyemata</taxon>
        <taxon>Caridea</taxon>
        <taxon>Atyoidea</taxon>
        <taxon>Atyidae</taxon>
        <taxon>Halocaridina</taxon>
    </lineage>
</organism>
<keyword evidence="4" id="KW-1185">Reference proteome</keyword>
<dbReference type="GO" id="GO:0000077">
    <property type="term" value="P:DNA damage checkpoint signaling"/>
    <property type="evidence" value="ECO:0007669"/>
    <property type="project" value="InterPro"/>
</dbReference>